<keyword evidence="1" id="KW-0547">Nucleotide-binding</keyword>
<sequence>MTQPAKMPKMENASAPLMLRSEARITPGEAGLSGRIPHISAGVFCDTPAAEHALRDALQDRRMSRVTPRIAAGGIAAAIAFCAKEPTPDLLILETTATGDEILAGLNRLSDVCDPDTKVVVIGRPNDIALYRAILASGVSDYLVAPVDTLFAIAAILRLYASGPAKRMGRVCAFLGAKGGVGTSTLAQNVAWRMGQDRRGPVMLADLDLQFGTAALNLNLVPSAGFAEQATDPDRLDQALLERALMLKGAYLHVLPASGRMQEIAAPSPAAVEKLLDLARQTFPVVVLDLPHLQSSWMRAALAVVDDLVIVAGPDLASLRNAKCLLDIFRAARPNDTLPRLVLNQVGISKRAGVSPADFAQGLEVEVKTRIAFDPQIFAKAAGEGRLITEMAPRAGPSRAIARLAKDITADRALGGAGAGKKGAWFRMPWHAAG</sequence>
<reference evidence="3 4" key="1">
    <citation type="submission" date="2018-06" db="EMBL/GenBank/DDBJ databases">
        <title>Genomic Encyclopedia of Archaeal and Bacterial Type Strains, Phase II (KMG-II): from individual species to whole genera.</title>
        <authorList>
            <person name="Goeker M."/>
        </authorList>
    </citation>
    <scope>NUCLEOTIDE SEQUENCE [LARGE SCALE GENOMIC DNA]</scope>
    <source>
        <strain evidence="3 4">DSM 13087</strain>
    </source>
</reference>
<dbReference type="SUPFAM" id="SSF52172">
    <property type="entry name" value="CheY-like"/>
    <property type="match status" value="1"/>
</dbReference>
<accession>A0A2W7PZ39</accession>
<dbReference type="InterPro" id="IPR011006">
    <property type="entry name" value="CheY-like_superfamily"/>
</dbReference>
<dbReference type="InterPro" id="IPR017746">
    <property type="entry name" value="Cellulose_synthase_operon_BcsQ"/>
</dbReference>
<evidence type="ECO:0000313" key="4">
    <source>
        <dbReference type="Proteomes" id="UP000249364"/>
    </source>
</evidence>
<evidence type="ECO:0000313" key="3">
    <source>
        <dbReference type="EMBL" id="PZX40686.1"/>
    </source>
</evidence>
<dbReference type="InterPro" id="IPR027417">
    <property type="entry name" value="P-loop_NTPase"/>
</dbReference>
<dbReference type="InterPro" id="IPR050625">
    <property type="entry name" value="ParA/MinD_ATPase"/>
</dbReference>
<dbReference type="RefSeq" id="WP_084386289.1">
    <property type="nucleotide sequence ID" value="NZ_MEHT01000023.1"/>
</dbReference>
<dbReference type="Gene3D" id="3.40.50.2300">
    <property type="match status" value="1"/>
</dbReference>
<proteinExistence type="predicted"/>
<dbReference type="GO" id="GO:0009898">
    <property type="term" value="C:cytoplasmic side of plasma membrane"/>
    <property type="evidence" value="ECO:0007669"/>
    <property type="project" value="TreeGrafter"/>
</dbReference>
<evidence type="ECO:0000256" key="1">
    <source>
        <dbReference type="ARBA" id="ARBA00022741"/>
    </source>
</evidence>
<dbReference type="GO" id="GO:0051782">
    <property type="term" value="P:negative regulation of cell division"/>
    <property type="evidence" value="ECO:0007669"/>
    <property type="project" value="TreeGrafter"/>
</dbReference>
<protein>
    <submittedName>
        <fullName evidence="3">Pilus assembly protein CpaE</fullName>
    </submittedName>
</protein>
<dbReference type="GO" id="GO:0005524">
    <property type="term" value="F:ATP binding"/>
    <property type="evidence" value="ECO:0007669"/>
    <property type="project" value="UniProtKB-KW"/>
</dbReference>
<dbReference type="Proteomes" id="UP000249364">
    <property type="component" value="Unassembled WGS sequence"/>
</dbReference>
<keyword evidence="4" id="KW-1185">Reference proteome</keyword>
<dbReference type="STRING" id="121821.GCA_001870675_01266"/>
<dbReference type="GO" id="GO:0016887">
    <property type="term" value="F:ATP hydrolysis activity"/>
    <property type="evidence" value="ECO:0007669"/>
    <property type="project" value="TreeGrafter"/>
</dbReference>
<dbReference type="EMBL" id="QKZQ01000012">
    <property type="protein sequence ID" value="PZX40686.1"/>
    <property type="molecule type" value="Genomic_DNA"/>
</dbReference>
<dbReference type="PANTHER" id="PTHR43384">
    <property type="entry name" value="SEPTUM SITE-DETERMINING PROTEIN MIND HOMOLOG, CHLOROPLASTIC-RELATED"/>
    <property type="match status" value="1"/>
</dbReference>
<organism evidence="3 4">
    <name type="scientific">Roseinatronobacter thiooxidans</name>
    <dbReference type="NCBI Taxonomy" id="121821"/>
    <lineage>
        <taxon>Bacteria</taxon>
        <taxon>Pseudomonadati</taxon>
        <taxon>Pseudomonadota</taxon>
        <taxon>Alphaproteobacteria</taxon>
        <taxon>Rhodobacterales</taxon>
        <taxon>Paracoccaceae</taxon>
        <taxon>Roseinatronobacter</taxon>
    </lineage>
</organism>
<dbReference type="AlphaFoldDB" id="A0A2W7PZ39"/>
<dbReference type="OrthoDB" id="8281972at2"/>
<dbReference type="GO" id="GO:0005829">
    <property type="term" value="C:cytosol"/>
    <property type="evidence" value="ECO:0007669"/>
    <property type="project" value="TreeGrafter"/>
</dbReference>
<keyword evidence="2" id="KW-0067">ATP-binding</keyword>
<dbReference type="Gene3D" id="3.40.50.300">
    <property type="entry name" value="P-loop containing nucleotide triphosphate hydrolases"/>
    <property type="match status" value="1"/>
</dbReference>
<dbReference type="Pfam" id="PF06564">
    <property type="entry name" value="CBP_BcsQ"/>
    <property type="match status" value="1"/>
</dbReference>
<gene>
    <name evidence="3" type="ORF">LY56_02569</name>
</gene>
<dbReference type="SUPFAM" id="SSF52540">
    <property type="entry name" value="P-loop containing nucleoside triphosphate hydrolases"/>
    <property type="match status" value="1"/>
</dbReference>
<comment type="caution">
    <text evidence="3">The sequence shown here is derived from an EMBL/GenBank/DDBJ whole genome shotgun (WGS) entry which is preliminary data.</text>
</comment>
<evidence type="ECO:0000256" key="2">
    <source>
        <dbReference type="ARBA" id="ARBA00022840"/>
    </source>
</evidence>
<dbReference type="PANTHER" id="PTHR43384:SF6">
    <property type="entry name" value="SEPTUM SITE-DETERMINING PROTEIN MIND HOMOLOG, CHLOROPLASTIC"/>
    <property type="match status" value="1"/>
</dbReference>
<name>A0A2W7PZ39_9RHOB</name>